<name>A0A9X1FYA3_9RHOB</name>
<evidence type="ECO:0000256" key="1">
    <source>
        <dbReference type="SAM" id="MobiDB-lite"/>
    </source>
</evidence>
<sequence>MKFPFLRRRPAAEAEISARVEPVVAKRSFRAAHSHRLAGGFNVFGSVSPREETRREIRGLVSHARHASQNFDHARAYEMLIRRHVVGPSGIRLQMNVVEDDGRRDLRANTVIETAWKKWGRKGSPSICGRLSFWGIECQIATAIAREGGAFVRLHRGRKGGPFGLRIEPIPFDLLDLDHTQPIPGGGYIESGIEFDADGRPLAFHIWTAPEDVAHMGIRRRVRVPARDMVHVLVPEEIGQALNVPRSSTALRLMNMADAFQKAGMEAAHFGAAAMLFFKREAETSTLSQTDDTADDGGPPIDTIEAGTILDLPPGVEPVPHVPHYPDAAVEPFMRNMNASTASGLGVSRETLTGDLTGANFSSLRAGKGEERDEWRMLQRAMFESFHGVVFSQWLNMALLTQAVRLPLAKIEKFDAAEWRPRGWPSVNPKDDATAAEKDLALGLRSRREIAAERGRDIEEVDKEIAEDKQRAERLKLDFGSSPPKPPGPDPDKEDADP</sequence>
<dbReference type="GO" id="GO:0019068">
    <property type="term" value="P:virion assembly"/>
    <property type="evidence" value="ECO:0007669"/>
    <property type="project" value="InterPro"/>
</dbReference>
<dbReference type="Pfam" id="PF05136">
    <property type="entry name" value="Phage_portal_2"/>
    <property type="match status" value="1"/>
</dbReference>
<comment type="caution">
    <text evidence="2">The sequence shown here is derived from an EMBL/GenBank/DDBJ whole genome shotgun (WGS) entry which is preliminary data.</text>
</comment>
<dbReference type="EMBL" id="JAHXDN010000005">
    <property type="protein sequence ID" value="MBW4709579.1"/>
    <property type="molecule type" value="Genomic_DNA"/>
</dbReference>
<dbReference type="AlphaFoldDB" id="A0A9X1FYA3"/>
<dbReference type="GO" id="GO:0005198">
    <property type="term" value="F:structural molecule activity"/>
    <property type="evidence" value="ECO:0007669"/>
    <property type="project" value="InterPro"/>
</dbReference>
<gene>
    <name evidence="2" type="ORF">KX928_17470</name>
</gene>
<reference evidence="2" key="1">
    <citation type="submission" date="2021-07" db="EMBL/GenBank/DDBJ databases">
        <title>Roseobacter insulae sp. nov., isolated from a tidal flat.</title>
        <authorList>
            <person name="Park S."/>
            <person name="Yoon J.-H."/>
        </authorList>
    </citation>
    <scope>NUCLEOTIDE SEQUENCE</scope>
    <source>
        <strain evidence="2">YSTF-M11</strain>
    </source>
</reference>
<feature type="region of interest" description="Disordered" evidence="1">
    <location>
        <begin position="472"/>
        <end position="498"/>
    </location>
</feature>
<accession>A0A9X1FYA3</accession>
<dbReference type="Proteomes" id="UP001138661">
    <property type="component" value="Unassembled WGS sequence"/>
</dbReference>
<organism evidence="2 3">
    <name type="scientific">Roseobacter insulae</name>
    <dbReference type="NCBI Taxonomy" id="2859783"/>
    <lineage>
        <taxon>Bacteria</taxon>
        <taxon>Pseudomonadati</taxon>
        <taxon>Pseudomonadota</taxon>
        <taxon>Alphaproteobacteria</taxon>
        <taxon>Rhodobacterales</taxon>
        <taxon>Roseobacteraceae</taxon>
        <taxon>Roseobacter</taxon>
    </lineage>
</organism>
<dbReference type="NCBIfam" id="TIGR01539">
    <property type="entry name" value="portal_lambda"/>
    <property type="match status" value="1"/>
</dbReference>
<proteinExistence type="predicted"/>
<evidence type="ECO:0000313" key="2">
    <source>
        <dbReference type="EMBL" id="MBW4709579.1"/>
    </source>
</evidence>
<evidence type="ECO:0000313" key="3">
    <source>
        <dbReference type="Proteomes" id="UP001138661"/>
    </source>
</evidence>
<dbReference type="InterPro" id="IPR006429">
    <property type="entry name" value="Phage_lambda_portal"/>
</dbReference>
<keyword evidence="3" id="KW-1185">Reference proteome</keyword>
<protein>
    <submittedName>
        <fullName evidence="2">Phage portal protein</fullName>
    </submittedName>
</protein>